<protein>
    <submittedName>
        <fullName evidence="2">Uncharacterized protein</fullName>
    </submittedName>
</protein>
<feature type="transmembrane region" description="Helical" evidence="1">
    <location>
        <begin position="63"/>
        <end position="84"/>
    </location>
</feature>
<sequence>MTEEYVEYAGRSEPRERWLKALPLIAAALIGIPFLVLAIRFSLDIAQVTRYVFDLGTSAWEATGLVLLSLSGGFCLIAYLVCLFVGSRRRTWKWRIWWAVATVVVAAILPAWWLFAGFFSAPA</sequence>
<evidence type="ECO:0000313" key="3">
    <source>
        <dbReference type="Proteomes" id="UP000253509"/>
    </source>
</evidence>
<reference evidence="2 3" key="1">
    <citation type="submission" date="2018-06" db="EMBL/GenBank/DDBJ databases">
        <title>Freshwater and sediment microbial communities from various areas in North America, analyzing microbe dynamics in response to fracking.</title>
        <authorList>
            <person name="Lamendella R."/>
        </authorList>
    </citation>
    <scope>NUCLEOTIDE SEQUENCE [LARGE SCALE GENOMIC DNA]</scope>
    <source>
        <strain evidence="2 3">3b_TX</strain>
    </source>
</reference>
<keyword evidence="1" id="KW-0812">Transmembrane</keyword>
<name>A0A366IFZ7_9MICO</name>
<dbReference type="EMBL" id="QNSB01000009">
    <property type="protein sequence ID" value="RBP70293.1"/>
    <property type="molecule type" value="Genomic_DNA"/>
</dbReference>
<evidence type="ECO:0000256" key="1">
    <source>
        <dbReference type="SAM" id="Phobius"/>
    </source>
</evidence>
<keyword evidence="3" id="KW-1185">Reference proteome</keyword>
<accession>A0A366IFZ7</accession>
<keyword evidence="1" id="KW-0472">Membrane</keyword>
<proteinExistence type="predicted"/>
<feature type="transmembrane region" description="Helical" evidence="1">
    <location>
        <begin position="21"/>
        <end position="43"/>
    </location>
</feature>
<keyword evidence="1" id="KW-1133">Transmembrane helix</keyword>
<organism evidence="2 3">
    <name type="scientific">Brevibacterium celere</name>
    <dbReference type="NCBI Taxonomy" id="225845"/>
    <lineage>
        <taxon>Bacteria</taxon>
        <taxon>Bacillati</taxon>
        <taxon>Actinomycetota</taxon>
        <taxon>Actinomycetes</taxon>
        <taxon>Micrococcales</taxon>
        <taxon>Brevibacteriaceae</taxon>
        <taxon>Brevibacterium</taxon>
    </lineage>
</organism>
<dbReference type="AlphaFoldDB" id="A0A366IFZ7"/>
<evidence type="ECO:0000313" key="2">
    <source>
        <dbReference type="EMBL" id="RBP70293.1"/>
    </source>
</evidence>
<dbReference type="RefSeq" id="WP_113904863.1">
    <property type="nucleotide sequence ID" value="NZ_QNSB01000009.1"/>
</dbReference>
<dbReference type="Proteomes" id="UP000253509">
    <property type="component" value="Unassembled WGS sequence"/>
</dbReference>
<comment type="caution">
    <text evidence="2">The sequence shown here is derived from an EMBL/GenBank/DDBJ whole genome shotgun (WGS) entry which is preliminary data.</text>
</comment>
<feature type="transmembrane region" description="Helical" evidence="1">
    <location>
        <begin position="96"/>
        <end position="115"/>
    </location>
</feature>
<gene>
    <name evidence="2" type="ORF">DFO65_10964</name>
</gene>